<name>A0AB34K1J1_PRYPA</name>
<keyword evidence="2" id="KW-1185">Reference proteome</keyword>
<organism evidence="1 2">
    <name type="scientific">Prymnesium parvum</name>
    <name type="common">Toxic golden alga</name>
    <dbReference type="NCBI Taxonomy" id="97485"/>
    <lineage>
        <taxon>Eukaryota</taxon>
        <taxon>Haptista</taxon>
        <taxon>Haptophyta</taxon>
        <taxon>Prymnesiophyceae</taxon>
        <taxon>Prymnesiales</taxon>
        <taxon>Prymnesiaceae</taxon>
        <taxon>Prymnesium</taxon>
    </lineage>
</organism>
<reference evidence="1 2" key="1">
    <citation type="journal article" date="2024" name="Science">
        <title>Giant polyketide synthase enzymes in the biosynthesis of giant marine polyether toxins.</title>
        <authorList>
            <person name="Fallon T.R."/>
            <person name="Shende V.V."/>
            <person name="Wierzbicki I.H."/>
            <person name="Pendleton A.L."/>
            <person name="Watervoot N.F."/>
            <person name="Auber R.P."/>
            <person name="Gonzalez D.J."/>
            <person name="Wisecaver J.H."/>
            <person name="Moore B.S."/>
        </authorList>
    </citation>
    <scope>NUCLEOTIDE SEQUENCE [LARGE SCALE GENOMIC DNA]</scope>
    <source>
        <strain evidence="1 2">12B1</strain>
    </source>
</reference>
<dbReference type="EMBL" id="JBGBPQ010000003">
    <property type="protein sequence ID" value="KAL1527112.1"/>
    <property type="molecule type" value="Genomic_DNA"/>
</dbReference>
<dbReference type="AlphaFoldDB" id="A0AB34K1J1"/>
<protein>
    <submittedName>
        <fullName evidence="1">Uncharacterized protein</fullName>
    </submittedName>
</protein>
<evidence type="ECO:0000313" key="1">
    <source>
        <dbReference type="EMBL" id="KAL1527112.1"/>
    </source>
</evidence>
<accession>A0AB34K1J1</accession>
<gene>
    <name evidence="1" type="ORF">AB1Y20_015794</name>
</gene>
<proteinExistence type="predicted"/>
<dbReference type="Proteomes" id="UP001515480">
    <property type="component" value="Unassembled WGS sequence"/>
</dbReference>
<comment type="caution">
    <text evidence="1">The sequence shown here is derived from an EMBL/GenBank/DDBJ whole genome shotgun (WGS) entry which is preliminary data.</text>
</comment>
<sequence length="525" mass="55755">MCEELLIRWLRWPSSPPRGFFPAVGELSRDLTLTPPPRTAAACGTPPAFSPGARVRLCGPSALLPASALLAPLLPRVNVLLAVSDGTAHTLLGQLASVLDQLAVASARGLAAYVLLGAWHFTPLACPNELYDEGLSRNTWEFYFAQARAAPPPSPPLPLVFPRAQARAFASHAAAIDASAARLLQLWGGAARGSAARASELISRARQLWRWVRPQPWLLHAARRLLRPLAASSVRVGALLRDASSPHGVPWRTARRCIDAALRATRGAARGTPRVVLFGASEAEAARLARQQYSVPCRVARAPHPRALAAAAEAALSARARGAVALRGGARNGTVELLHALLLAHSDFLLAAPSLAADFAQWYNPALLSARIELGPRCDSAPPPPPPAAAAAEAARERRLLPLFSPNRSAAMRQLLGEGGAGAYAPGLAPAEARVRRAPPPPWVLVERGRGCASAKGRLMSEAECRQYARAVQLDFIGVGVERSEYPGCVIWESARVEFNAHANERGGCSLGSRGKCACWKVSAR</sequence>
<evidence type="ECO:0000313" key="2">
    <source>
        <dbReference type="Proteomes" id="UP001515480"/>
    </source>
</evidence>